<accession>A0A8J2NTK5</accession>
<dbReference type="CDD" id="cd09272">
    <property type="entry name" value="RNase_HI_RT_Ty1"/>
    <property type="match status" value="1"/>
</dbReference>
<dbReference type="PANTHER" id="PTHR11439">
    <property type="entry name" value="GAG-POL-RELATED RETROTRANSPOSON"/>
    <property type="match status" value="1"/>
</dbReference>
<evidence type="ECO:0000313" key="4">
    <source>
        <dbReference type="EMBL" id="CAG7717827.1"/>
    </source>
</evidence>
<evidence type="ECO:0000313" key="5">
    <source>
        <dbReference type="Proteomes" id="UP000708208"/>
    </source>
</evidence>
<organism evidence="4 5">
    <name type="scientific">Allacma fusca</name>
    <dbReference type="NCBI Taxonomy" id="39272"/>
    <lineage>
        <taxon>Eukaryota</taxon>
        <taxon>Metazoa</taxon>
        <taxon>Ecdysozoa</taxon>
        <taxon>Arthropoda</taxon>
        <taxon>Hexapoda</taxon>
        <taxon>Collembola</taxon>
        <taxon>Symphypleona</taxon>
        <taxon>Sminthuridae</taxon>
        <taxon>Allacma</taxon>
    </lineage>
</organism>
<proteinExistence type="predicted"/>
<evidence type="ECO:0000256" key="1">
    <source>
        <dbReference type="SAM" id="MobiDB-lite"/>
    </source>
</evidence>
<dbReference type="InterPro" id="IPR013103">
    <property type="entry name" value="RVT_2"/>
</dbReference>
<feature type="region of interest" description="Disordered" evidence="1">
    <location>
        <begin position="94"/>
        <end position="114"/>
    </location>
</feature>
<dbReference type="PANTHER" id="PTHR11439:SF463">
    <property type="entry name" value="REVERSE TRANSCRIPTASE TY1_COPIA-TYPE DOMAIN-CONTAINING PROTEIN"/>
    <property type="match status" value="1"/>
</dbReference>
<dbReference type="Pfam" id="PF25597">
    <property type="entry name" value="SH3_retrovirus"/>
    <property type="match status" value="1"/>
</dbReference>
<keyword evidence="5" id="KW-1185">Reference proteome</keyword>
<dbReference type="OrthoDB" id="8064907at2759"/>
<dbReference type="Proteomes" id="UP000708208">
    <property type="component" value="Unassembled WGS sequence"/>
</dbReference>
<dbReference type="EMBL" id="CAJVCH010048949">
    <property type="protein sequence ID" value="CAG7717827.1"/>
    <property type="molecule type" value="Genomic_DNA"/>
</dbReference>
<gene>
    <name evidence="4" type="ORF">AFUS01_LOCUS7264</name>
</gene>
<evidence type="ECO:0000259" key="2">
    <source>
        <dbReference type="Pfam" id="PF07727"/>
    </source>
</evidence>
<evidence type="ECO:0008006" key="6">
    <source>
        <dbReference type="Google" id="ProtNLM"/>
    </source>
</evidence>
<dbReference type="Pfam" id="PF07727">
    <property type="entry name" value="RVT_2"/>
    <property type="match status" value="1"/>
</dbReference>
<evidence type="ECO:0000259" key="3">
    <source>
        <dbReference type="Pfam" id="PF25597"/>
    </source>
</evidence>
<reference evidence="4" key="1">
    <citation type="submission" date="2021-06" db="EMBL/GenBank/DDBJ databases">
        <authorList>
            <person name="Hodson N. C."/>
            <person name="Mongue J. A."/>
            <person name="Jaron S. K."/>
        </authorList>
    </citation>
    <scope>NUCLEOTIDE SEQUENCE</scope>
</reference>
<protein>
    <recommendedName>
        <fullName evidence="6">Reverse transcriptase Ty1/copia-type domain-containing protein</fullName>
    </recommendedName>
</protein>
<comment type="caution">
    <text evidence="4">The sequence shown here is derived from an EMBL/GenBank/DDBJ whole genome shotgun (WGS) entry which is preliminary data.</text>
</comment>
<feature type="compositionally biased region" description="Basic and acidic residues" evidence="1">
    <location>
        <begin position="94"/>
        <end position="111"/>
    </location>
</feature>
<dbReference type="InterPro" id="IPR057670">
    <property type="entry name" value="SH3_retrovirus"/>
</dbReference>
<feature type="domain" description="Reverse transcriptase Ty1/copia-type" evidence="2">
    <location>
        <begin position="166"/>
        <end position="408"/>
    </location>
</feature>
<feature type="domain" description="Retroviral polymerase SH3-like" evidence="3">
    <location>
        <begin position="4"/>
        <end position="61"/>
    </location>
</feature>
<name>A0A8J2NTK5_9HEXA</name>
<sequence>MFGCVAYNFINKHEREKFDDTSKKCIFIGYSENAYRLWSIRDKKVILGRHVTFNESENIKDVAADKNESKNIPYVLENDSSDEELEIDDVIDNENKHVEEEREPTLAETKPKRNTSMPARFKDYQVYAALTCADEIPNNVKEVETDDDCEKWKEAMNEELKSLEKNGTWELVDRPKDVKVIPNKWVFDKKLDVKGNVKRYKARLVAKGCAQGEVDFTETFSPVARGSTIRTMLSVANHKKYHAVQMDVKSAFLHGYLEKPIYMEQPEGMSDGTNRVCKLIKSIYGLKESSKCWNERFHEEMKKLGFTRLESDRCVYVKRCGGVIIYVLIYVDDIIVVSNKVSALKEVTSLLREKFEMSNCSSLGQFLGMSIDYDREKGVLKINQTAYIDRVLKRFGMTQATPKEVPMDKGAIIVPNFDESLRTKHPFRELLGALMYAMLFSRPDLSVALNLLSRVQEMPTDNHWKYLTSVLRYLKGTKDVSLVYKRSDETERILSGYVDADFARDVSDRKSTSGYCMRVFNNTVLWATRKQALVTLSTTEAEYVAMAMAMSDLIYLKNLLTEMGIEMDKKIVLFEDNMGAIYMSKNASSKRCKHIDVKYHFVKQFILDGTVCIEHIDTKKQIADIFTKPLCSVFFKMHCNGLGLE</sequence>
<dbReference type="AlphaFoldDB" id="A0A8J2NTK5"/>